<name>A0A7W7KC48_9SPHN</name>
<sequence>MKKLMLGLVVGTTLMSSAAMAGEQRPTYMAFSAPAAANVASAQAAVATPSVAKRDKSFGTLPIWVPIVGLIAVVGRIAAVSGGGDNNGSPG</sequence>
<evidence type="ECO:0000313" key="2">
    <source>
        <dbReference type="EMBL" id="MBB4860110.1"/>
    </source>
</evidence>
<keyword evidence="3" id="KW-1185">Reference proteome</keyword>
<dbReference type="AlphaFoldDB" id="A0A7W7KC48"/>
<proteinExistence type="predicted"/>
<evidence type="ECO:0000313" key="3">
    <source>
        <dbReference type="Proteomes" id="UP000555448"/>
    </source>
</evidence>
<dbReference type="Proteomes" id="UP000555448">
    <property type="component" value="Unassembled WGS sequence"/>
</dbReference>
<accession>A0A7W7KC48</accession>
<gene>
    <name evidence="2" type="ORF">HNO88_003451</name>
</gene>
<reference evidence="2 3" key="1">
    <citation type="submission" date="2020-08" db="EMBL/GenBank/DDBJ databases">
        <title>Functional genomics of gut bacteria from endangered species of beetles.</title>
        <authorList>
            <person name="Carlos-Shanley C."/>
        </authorList>
    </citation>
    <scope>NUCLEOTIDE SEQUENCE [LARGE SCALE GENOMIC DNA]</scope>
    <source>
        <strain evidence="2 3">S00245</strain>
    </source>
</reference>
<organism evidence="2 3">
    <name type="scientific">Novosphingobium chloroacetimidivorans</name>
    <dbReference type="NCBI Taxonomy" id="1428314"/>
    <lineage>
        <taxon>Bacteria</taxon>
        <taxon>Pseudomonadati</taxon>
        <taxon>Pseudomonadota</taxon>
        <taxon>Alphaproteobacteria</taxon>
        <taxon>Sphingomonadales</taxon>
        <taxon>Sphingomonadaceae</taxon>
        <taxon>Novosphingobium</taxon>
    </lineage>
</organism>
<protein>
    <submittedName>
        <fullName evidence="2">Uncharacterized protein</fullName>
    </submittedName>
</protein>
<dbReference type="EMBL" id="JACHLR010000017">
    <property type="protein sequence ID" value="MBB4860110.1"/>
    <property type="molecule type" value="Genomic_DNA"/>
</dbReference>
<keyword evidence="1" id="KW-0732">Signal</keyword>
<evidence type="ECO:0000256" key="1">
    <source>
        <dbReference type="SAM" id="SignalP"/>
    </source>
</evidence>
<dbReference type="RefSeq" id="WP_184248269.1">
    <property type="nucleotide sequence ID" value="NZ_JACHLR010000017.1"/>
</dbReference>
<feature type="signal peptide" evidence="1">
    <location>
        <begin position="1"/>
        <end position="21"/>
    </location>
</feature>
<comment type="caution">
    <text evidence="2">The sequence shown here is derived from an EMBL/GenBank/DDBJ whole genome shotgun (WGS) entry which is preliminary data.</text>
</comment>
<feature type="chain" id="PRO_5031011856" evidence="1">
    <location>
        <begin position="22"/>
        <end position="91"/>
    </location>
</feature>